<reference evidence="2" key="1">
    <citation type="submission" date="2020-05" db="EMBL/GenBank/DDBJ databases">
        <authorList>
            <person name="Chiriac C."/>
            <person name="Salcher M."/>
            <person name="Ghai R."/>
            <person name="Kavagutti S V."/>
        </authorList>
    </citation>
    <scope>NUCLEOTIDE SEQUENCE</scope>
</reference>
<sequence length="79" mass="8482">MTPDDNAALINGLISILENASQRTIEACALHELPFDDAVVVVGVNGAYIGPLVKALHELKATSSRIDILESQIARLKQE</sequence>
<dbReference type="EMBL" id="LR797388">
    <property type="protein sequence ID" value="CAB4212409.1"/>
    <property type="molecule type" value="Genomic_DNA"/>
</dbReference>
<accession>A0A6J5SEJ8</accession>
<gene>
    <name evidence="1" type="ORF">UFOVP1326_30</name>
    <name evidence="2" type="ORF">UFOVP1436_9</name>
</gene>
<protein>
    <submittedName>
        <fullName evidence="2">Uncharacterized protein</fullName>
    </submittedName>
</protein>
<dbReference type="EMBL" id="LR797276">
    <property type="protein sequence ID" value="CAB4199240.1"/>
    <property type="molecule type" value="Genomic_DNA"/>
</dbReference>
<proteinExistence type="predicted"/>
<evidence type="ECO:0000313" key="1">
    <source>
        <dbReference type="EMBL" id="CAB4199240.1"/>
    </source>
</evidence>
<evidence type="ECO:0000313" key="2">
    <source>
        <dbReference type="EMBL" id="CAB4212409.1"/>
    </source>
</evidence>
<name>A0A6J5SEJ8_9CAUD</name>
<organism evidence="2">
    <name type="scientific">uncultured Caudovirales phage</name>
    <dbReference type="NCBI Taxonomy" id="2100421"/>
    <lineage>
        <taxon>Viruses</taxon>
        <taxon>Duplodnaviria</taxon>
        <taxon>Heunggongvirae</taxon>
        <taxon>Uroviricota</taxon>
        <taxon>Caudoviricetes</taxon>
        <taxon>Peduoviridae</taxon>
        <taxon>Maltschvirus</taxon>
        <taxon>Maltschvirus maltsch</taxon>
    </lineage>
</organism>